<dbReference type="GO" id="GO:0005765">
    <property type="term" value="C:lysosomal membrane"/>
    <property type="evidence" value="ECO:0007669"/>
    <property type="project" value="UniProtKB-SubCell"/>
</dbReference>
<feature type="compositionally biased region" description="Polar residues" evidence="17">
    <location>
        <begin position="235"/>
        <end position="245"/>
    </location>
</feature>
<keyword evidence="4" id="KW-0813">Transport</keyword>
<comment type="similarity">
    <text evidence="3 16">Belongs to the battenin family.</text>
</comment>
<accession>A0A834ENT5</accession>
<dbReference type="GO" id="GO:0007042">
    <property type="term" value="P:lysosomal lumen acidification"/>
    <property type="evidence" value="ECO:0007669"/>
    <property type="project" value="TreeGrafter"/>
</dbReference>
<dbReference type="GO" id="GO:0043005">
    <property type="term" value="C:neuron projection"/>
    <property type="evidence" value="ECO:0007669"/>
    <property type="project" value="UniProtKB-ARBA"/>
</dbReference>
<dbReference type="SUPFAM" id="SSF103473">
    <property type="entry name" value="MFS general substrate transporter"/>
    <property type="match status" value="1"/>
</dbReference>
<feature type="transmembrane region" description="Helical" evidence="16">
    <location>
        <begin position="157"/>
        <end position="176"/>
    </location>
</feature>
<evidence type="ECO:0000256" key="1">
    <source>
        <dbReference type="ARBA" id="ARBA00004155"/>
    </source>
</evidence>
<evidence type="ECO:0000256" key="17">
    <source>
        <dbReference type="SAM" id="MobiDB-lite"/>
    </source>
</evidence>
<feature type="region of interest" description="Disordered" evidence="17">
    <location>
        <begin position="215"/>
        <end position="245"/>
    </location>
</feature>
<dbReference type="GO" id="GO:0005769">
    <property type="term" value="C:early endosome"/>
    <property type="evidence" value="ECO:0007669"/>
    <property type="project" value="UniProtKB-ARBA"/>
</dbReference>
<dbReference type="Pfam" id="PF02487">
    <property type="entry name" value="CLN3"/>
    <property type="match status" value="1"/>
</dbReference>
<keyword evidence="10 16" id="KW-0472">Membrane</keyword>
<dbReference type="InterPro" id="IPR018460">
    <property type="entry name" value="Battenin_disease_Cln3_subgr"/>
</dbReference>
<name>A0A834ENT5_9CHIR</name>
<dbReference type="GO" id="GO:0005802">
    <property type="term" value="C:trans-Golgi network"/>
    <property type="evidence" value="ECO:0007669"/>
    <property type="project" value="UniProtKB-ARBA"/>
</dbReference>
<feature type="transmembrane region" description="Helical" evidence="16">
    <location>
        <begin position="349"/>
        <end position="372"/>
    </location>
</feature>
<keyword evidence="5" id="KW-0488">Methylation</keyword>
<evidence type="ECO:0000256" key="3">
    <source>
        <dbReference type="ARBA" id="ARBA00007467"/>
    </source>
</evidence>
<evidence type="ECO:0000256" key="4">
    <source>
        <dbReference type="ARBA" id="ARBA00022448"/>
    </source>
</evidence>
<dbReference type="GO" id="GO:0005770">
    <property type="term" value="C:late endosome"/>
    <property type="evidence" value="ECO:0007669"/>
    <property type="project" value="UniProtKB-SubCell"/>
</dbReference>
<evidence type="ECO:0000256" key="13">
    <source>
        <dbReference type="ARBA" id="ARBA00023288"/>
    </source>
</evidence>
<evidence type="ECO:0000256" key="2">
    <source>
        <dbReference type="ARBA" id="ARBA00004603"/>
    </source>
</evidence>
<dbReference type="GO" id="GO:0045121">
    <property type="term" value="C:membrane raft"/>
    <property type="evidence" value="ECO:0007669"/>
    <property type="project" value="UniProtKB-ARBA"/>
</dbReference>
<feature type="transmembrane region" description="Helical" evidence="16">
    <location>
        <begin position="104"/>
        <end position="121"/>
    </location>
</feature>
<dbReference type="GO" id="GO:0006897">
    <property type="term" value="P:endocytosis"/>
    <property type="evidence" value="ECO:0007669"/>
    <property type="project" value="UniProtKB-ARBA"/>
</dbReference>
<evidence type="ECO:0000256" key="10">
    <source>
        <dbReference type="ARBA" id="ARBA00023136"/>
    </source>
</evidence>
<dbReference type="InterPro" id="IPR003492">
    <property type="entry name" value="Battenin_disease_Cln3"/>
</dbReference>
<evidence type="ECO:0000313" key="18">
    <source>
        <dbReference type="EMBL" id="KAF6123681.1"/>
    </source>
</evidence>
<proteinExistence type="inferred from homology"/>
<keyword evidence="13" id="KW-0449">Lipoprotein</keyword>
<evidence type="ECO:0000313" key="19">
    <source>
        <dbReference type="Proteomes" id="UP000664940"/>
    </source>
</evidence>
<dbReference type="PRINTS" id="PR01315">
    <property type="entry name" value="BATTENIN"/>
</dbReference>
<keyword evidence="8" id="KW-0967">Endosome</keyword>
<dbReference type="GO" id="GO:0051649">
    <property type="term" value="P:establishment of localization in cell"/>
    <property type="evidence" value="ECO:0007669"/>
    <property type="project" value="UniProtKB-ARBA"/>
</dbReference>
<evidence type="ECO:0000256" key="14">
    <source>
        <dbReference type="ARBA" id="ARBA00023289"/>
    </source>
</evidence>
<feature type="compositionally biased region" description="Basic and acidic residues" evidence="17">
    <location>
        <begin position="215"/>
        <end position="225"/>
    </location>
</feature>
<feature type="transmembrane region" description="Helical" evidence="16">
    <location>
        <begin position="322"/>
        <end position="343"/>
    </location>
</feature>
<feature type="transmembrane region" description="Helical" evidence="16">
    <location>
        <begin position="39"/>
        <end position="63"/>
    </location>
</feature>
<keyword evidence="12 16" id="KW-0458">Lysosome</keyword>
<evidence type="ECO:0000256" key="6">
    <source>
        <dbReference type="ARBA" id="ARBA00022553"/>
    </source>
</evidence>
<organism evidence="18 19">
    <name type="scientific">Phyllostomus discolor</name>
    <name type="common">pale spear-nosed bat</name>
    <dbReference type="NCBI Taxonomy" id="89673"/>
    <lineage>
        <taxon>Eukaryota</taxon>
        <taxon>Metazoa</taxon>
        <taxon>Chordata</taxon>
        <taxon>Craniata</taxon>
        <taxon>Vertebrata</taxon>
        <taxon>Euteleostomi</taxon>
        <taxon>Mammalia</taxon>
        <taxon>Eutheria</taxon>
        <taxon>Laurasiatheria</taxon>
        <taxon>Chiroptera</taxon>
        <taxon>Yangochiroptera</taxon>
        <taxon>Phyllostomidae</taxon>
        <taxon>Phyllostominae</taxon>
        <taxon>Phyllostomus</taxon>
    </lineage>
</organism>
<feature type="transmembrane region" description="Helical" evidence="16">
    <location>
        <begin position="75"/>
        <end position="98"/>
    </location>
</feature>
<dbReference type="PIRSF" id="PIRSF015974">
    <property type="entry name" value="CLN3_BTN1"/>
    <property type="match status" value="1"/>
</dbReference>
<protein>
    <recommendedName>
        <fullName evidence="15 16">Battenin</fullName>
    </recommendedName>
</protein>
<evidence type="ECO:0000256" key="12">
    <source>
        <dbReference type="ARBA" id="ARBA00023228"/>
    </source>
</evidence>
<dbReference type="EMBL" id="JABVXQ010000002">
    <property type="protein sequence ID" value="KAF6123681.1"/>
    <property type="molecule type" value="Genomic_DNA"/>
</dbReference>
<keyword evidence="7 16" id="KW-0812">Transmembrane</keyword>
<keyword evidence="11" id="KW-0325">Glycoprotein</keyword>
<dbReference type="GO" id="GO:0030162">
    <property type="term" value="P:regulation of proteolysis"/>
    <property type="evidence" value="ECO:0007669"/>
    <property type="project" value="UniProtKB-ARBA"/>
</dbReference>
<dbReference type="Gene3D" id="1.20.1250.20">
    <property type="entry name" value="MFS general substrate transporter like domains"/>
    <property type="match status" value="1"/>
</dbReference>
<evidence type="ECO:0000256" key="7">
    <source>
        <dbReference type="ARBA" id="ARBA00022692"/>
    </source>
</evidence>
<evidence type="ECO:0000256" key="5">
    <source>
        <dbReference type="ARBA" id="ARBA00022481"/>
    </source>
</evidence>
<keyword evidence="6" id="KW-0597">Phosphoprotein</keyword>
<dbReference type="GO" id="GO:0006865">
    <property type="term" value="P:amino acid transport"/>
    <property type="evidence" value="ECO:0007669"/>
    <property type="project" value="UniProtKB-ARBA"/>
</dbReference>
<dbReference type="PANTHER" id="PTHR10981:SF0">
    <property type="entry name" value="BATTENIN"/>
    <property type="match status" value="1"/>
</dbReference>
<sequence length="416" mass="45694">MGGCAGSQQRLSDSEGEVSAPELRPILLDRQGAHWKNVIGFWLLGLCNNFSYVVMLSAAHDILSHERTSGNKSHAVLLADILPTLVIKLLAPLGLHLLPYSPRVLVSGVCAAGSFILVAFSHSVGMSLCGVVFASISSGLGEVTFLSLTAFYPRAVISWWSSGTGAAGLLGALSYLGLTQAGLSPQHTLLSMLGIPTLLLASYFFLLTSPEPLDPRGEEEAERAARQPLMGSEAPEQQSKPDSSTNLSFQEKWTVFKGLLWYIIPLVLVYFAEYFINQGLFELLFFRNTSLSHAQQYRWYQMLYQAGVFASRSSLRCCHIRFTWVLALLQFFNLAFLLVDVWLSFLPNIYLVFVIVLYEGLLGGAAYVNTFHNIALETSDKHREFAMAATCISDTLGISLSGLLALPLHDFLCHLS</sequence>
<keyword evidence="9 16" id="KW-1133">Transmembrane helix</keyword>
<keyword evidence="14" id="KW-0636">Prenylation</keyword>
<comment type="subcellular location">
    <subcellularLocation>
        <location evidence="2">Late endosome</location>
    </subcellularLocation>
    <subcellularLocation>
        <location evidence="1 16">Lysosome membrane</location>
        <topology evidence="1 16">Multi-pass membrane protein</topology>
    </subcellularLocation>
</comment>
<dbReference type="Proteomes" id="UP000664940">
    <property type="component" value="Unassembled WGS sequence"/>
</dbReference>
<feature type="transmembrane region" description="Helical" evidence="16">
    <location>
        <begin position="384"/>
        <end position="406"/>
    </location>
</feature>
<evidence type="ECO:0000256" key="16">
    <source>
        <dbReference type="RuleBase" id="RU361113"/>
    </source>
</evidence>
<dbReference type="InterPro" id="IPR036259">
    <property type="entry name" value="MFS_trans_sf"/>
</dbReference>
<dbReference type="FunFam" id="1.20.1250.20:FF:000228">
    <property type="entry name" value="Battenin"/>
    <property type="match status" value="1"/>
</dbReference>
<feature type="transmembrane region" description="Helical" evidence="16">
    <location>
        <begin position="259"/>
        <end position="276"/>
    </location>
</feature>
<evidence type="ECO:0000256" key="15">
    <source>
        <dbReference type="ARBA" id="ARBA00067247"/>
    </source>
</evidence>
<dbReference type="GO" id="GO:0043066">
    <property type="term" value="P:negative regulation of apoptotic process"/>
    <property type="evidence" value="ECO:0007669"/>
    <property type="project" value="UniProtKB-ARBA"/>
</dbReference>
<gene>
    <name evidence="18" type="ORF">HJG60_002967</name>
</gene>
<reference evidence="18 19" key="1">
    <citation type="journal article" date="2020" name="Nature">
        <title>Six reference-quality genomes reveal evolution of bat adaptations.</title>
        <authorList>
            <person name="Jebb D."/>
            <person name="Huang Z."/>
            <person name="Pippel M."/>
            <person name="Hughes G.M."/>
            <person name="Lavrichenko K."/>
            <person name="Devanna P."/>
            <person name="Winkler S."/>
            <person name="Jermiin L.S."/>
            <person name="Skirmuntt E.C."/>
            <person name="Katzourakis A."/>
            <person name="Burkitt-Gray L."/>
            <person name="Ray D.A."/>
            <person name="Sullivan K.A.M."/>
            <person name="Roscito J.G."/>
            <person name="Kirilenko B.M."/>
            <person name="Davalos L.M."/>
            <person name="Corthals A.P."/>
            <person name="Power M.L."/>
            <person name="Jones G."/>
            <person name="Ransome R.D."/>
            <person name="Dechmann D.K.N."/>
            <person name="Locatelli A.G."/>
            <person name="Puechmaille S.J."/>
            <person name="Fedrigo O."/>
            <person name="Jarvis E.D."/>
            <person name="Hiller M."/>
            <person name="Vernes S.C."/>
            <person name="Myers E.W."/>
            <person name="Teeling E.C."/>
        </authorList>
    </citation>
    <scope>NUCLEOTIDE SEQUENCE [LARGE SCALE GENOMIC DNA]</scope>
    <source>
        <strain evidence="18">Bat1K_MPI-CBG_1</strain>
    </source>
</reference>
<dbReference type="AlphaFoldDB" id="A0A834ENT5"/>
<dbReference type="GO" id="GO:0061024">
    <property type="term" value="P:membrane organization"/>
    <property type="evidence" value="ECO:0007669"/>
    <property type="project" value="UniProtKB-ARBA"/>
</dbReference>
<evidence type="ECO:0000256" key="8">
    <source>
        <dbReference type="ARBA" id="ARBA00022753"/>
    </source>
</evidence>
<dbReference type="PANTHER" id="PTHR10981">
    <property type="entry name" value="BATTENIN"/>
    <property type="match status" value="1"/>
</dbReference>
<feature type="transmembrane region" description="Helical" evidence="16">
    <location>
        <begin position="188"/>
        <end position="206"/>
    </location>
</feature>
<comment type="caution">
    <text evidence="18">The sequence shown here is derived from an EMBL/GenBank/DDBJ whole genome shotgun (WGS) entry which is preliminary data.</text>
</comment>
<evidence type="ECO:0000256" key="11">
    <source>
        <dbReference type="ARBA" id="ARBA00023180"/>
    </source>
</evidence>
<evidence type="ECO:0000256" key="9">
    <source>
        <dbReference type="ARBA" id="ARBA00022989"/>
    </source>
</evidence>